<dbReference type="InterPro" id="IPR012340">
    <property type="entry name" value="NA-bd_OB-fold"/>
</dbReference>
<dbReference type="AlphaFoldDB" id="A0A917ICW3"/>
<comment type="similarity">
    <text evidence="6">Belongs to the RuvA family.</text>
</comment>
<dbReference type="RefSeq" id="WP_188754567.1">
    <property type="nucleotide sequence ID" value="NZ_BMJY01000001.1"/>
</dbReference>
<keyword evidence="3 6" id="KW-0238">DNA-binding</keyword>
<dbReference type="Gene3D" id="2.40.50.140">
    <property type="entry name" value="Nucleic acid-binding proteins"/>
    <property type="match status" value="1"/>
</dbReference>
<dbReference type="HAMAP" id="MF_00031">
    <property type="entry name" value="DNA_HJ_migration_RuvA"/>
    <property type="match status" value="1"/>
</dbReference>
<evidence type="ECO:0000256" key="4">
    <source>
        <dbReference type="ARBA" id="ARBA00023172"/>
    </source>
</evidence>
<comment type="subunit">
    <text evidence="6">Homotetramer. Forms an RuvA(8)-RuvB(12)-Holliday junction (HJ) complex. HJ DNA is sandwiched between 2 RuvA tetramers; dsDNA enters through RuvA and exits via RuvB. An RuvB hexamer assembles on each DNA strand where it exits the tetramer. Each RuvB hexamer is contacted by two RuvA subunits (via domain III) on 2 adjacent RuvB subunits; this complex drives branch migration. In the full resolvosome a probable DNA-RuvA(4)-RuvB(12)-RuvC(2) complex forms which resolves the HJ.</text>
</comment>
<proteinExistence type="inferred from homology"/>
<evidence type="ECO:0000256" key="3">
    <source>
        <dbReference type="ARBA" id="ARBA00023125"/>
    </source>
</evidence>
<evidence type="ECO:0000256" key="6">
    <source>
        <dbReference type="HAMAP-Rule" id="MF_00031"/>
    </source>
</evidence>
<dbReference type="Gene3D" id="1.10.150.20">
    <property type="entry name" value="5' to 3' exonuclease, C-terminal subdomain"/>
    <property type="match status" value="1"/>
</dbReference>
<dbReference type="InterPro" id="IPR013849">
    <property type="entry name" value="DNA_helicase_Holl-junc_RuvA_I"/>
</dbReference>
<keyword evidence="2 6" id="KW-0227">DNA damage</keyword>
<comment type="function">
    <text evidence="6">The RuvA-RuvB-RuvC complex processes Holliday junction (HJ) DNA during genetic recombination and DNA repair, while the RuvA-RuvB complex plays an important role in the rescue of blocked DNA replication forks via replication fork reversal (RFR). RuvA specifically binds to HJ cruciform DNA, conferring on it an open structure. The RuvB hexamer acts as an ATP-dependent pump, pulling dsDNA into and through the RuvAB complex. HJ branch migration allows RuvC to scan DNA until it finds its consensus sequence, where it cleaves and resolves the cruciform DNA.</text>
</comment>
<dbReference type="InterPro" id="IPR000085">
    <property type="entry name" value="RuvA"/>
</dbReference>
<dbReference type="GO" id="GO:0005737">
    <property type="term" value="C:cytoplasm"/>
    <property type="evidence" value="ECO:0007669"/>
    <property type="project" value="UniProtKB-SubCell"/>
</dbReference>
<evidence type="ECO:0000256" key="1">
    <source>
        <dbReference type="ARBA" id="ARBA00022490"/>
    </source>
</evidence>
<gene>
    <name evidence="6 8" type="primary">ruvA</name>
    <name evidence="8" type="ORF">GCM10010921_04090</name>
</gene>
<keyword evidence="5 6" id="KW-0234">DNA repair</keyword>
<dbReference type="GO" id="GO:0006281">
    <property type="term" value="P:DNA repair"/>
    <property type="evidence" value="ECO:0007669"/>
    <property type="project" value="UniProtKB-UniRule"/>
</dbReference>
<comment type="caution">
    <text evidence="8">The sequence shown here is derived from an EMBL/GenBank/DDBJ whole genome shotgun (WGS) entry which is preliminary data.</text>
</comment>
<reference evidence="8" key="2">
    <citation type="submission" date="2020-09" db="EMBL/GenBank/DDBJ databases">
        <authorList>
            <person name="Sun Q."/>
            <person name="Zhou Y."/>
        </authorList>
    </citation>
    <scope>NUCLEOTIDE SEQUENCE</scope>
    <source>
        <strain evidence="8">CGMCC 1.15794</strain>
    </source>
</reference>
<dbReference type="GO" id="GO:0048476">
    <property type="term" value="C:Holliday junction resolvase complex"/>
    <property type="evidence" value="ECO:0007669"/>
    <property type="project" value="UniProtKB-UniRule"/>
</dbReference>
<dbReference type="SUPFAM" id="SSF50249">
    <property type="entry name" value="Nucleic acid-binding proteins"/>
    <property type="match status" value="1"/>
</dbReference>
<protein>
    <recommendedName>
        <fullName evidence="6">Holliday junction branch migration complex subunit RuvA</fullName>
    </recommendedName>
</protein>
<feature type="region of interest" description="Domain III" evidence="6">
    <location>
        <begin position="150"/>
        <end position="210"/>
    </location>
</feature>
<evidence type="ECO:0000256" key="5">
    <source>
        <dbReference type="ARBA" id="ARBA00023204"/>
    </source>
</evidence>
<feature type="domain" description="DNA helicase Holliday junction RuvA type" evidence="7">
    <location>
        <begin position="1"/>
        <end position="66"/>
    </location>
</feature>
<comment type="caution">
    <text evidence="6">Lacks conserved residue(s) required for the propagation of feature annotation.</text>
</comment>
<dbReference type="EMBL" id="BMJY01000001">
    <property type="protein sequence ID" value="GGH35591.1"/>
    <property type="molecule type" value="Genomic_DNA"/>
</dbReference>
<dbReference type="GO" id="GO:0000400">
    <property type="term" value="F:four-way junction DNA binding"/>
    <property type="evidence" value="ECO:0007669"/>
    <property type="project" value="UniProtKB-UniRule"/>
</dbReference>
<accession>A0A917ICW3</accession>
<dbReference type="InterPro" id="IPR036267">
    <property type="entry name" value="RuvA_C_sf"/>
</dbReference>
<dbReference type="SUPFAM" id="SSF46929">
    <property type="entry name" value="DNA helicase RuvA subunit, C-terminal domain"/>
    <property type="match status" value="1"/>
</dbReference>
<keyword evidence="8" id="KW-0347">Helicase</keyword>
<dbReference type="Pfam" id="PF14520">
    <property type="entry name" value="HHH_5"/>
    <property type="match status" value="1"/>
</dbReference>
<dbReference type="GO" id="GO:0005524">
    <property type="term" value="F:ATP binding"/>
    <property type="evidence" value="ECO:0007669"/>
    <property type="project" value="InterPro"/>
</dbReference>
<dbReference type="Gene3D" id="1.10.8.10">
    <property type="entry name" value="DNA helicase RuvA subunit, C-terminal domain"/>
    <property type="match status" value="1"/>
</dbReference>
<keyword evidence="8" id="KW-0378">Hydrolase</keyword>
<dbReference type="Proteomes" id="UP000657592">
    <property type="component" value="Unassembled WGS sequence"/>
</dbReference>
<evidence type="ECO:0000259" key="7">
    <source>
        <dbReference type="Pfam" id="PF01330"/>
    </source>
</evidence>
<evidence type="ECO:0000256" key="2">
    <source>
        <dbReference type="ARBA" id="ARBA00022763"/>
    </source>
</evidence>
<dbReference type="SUPFAM" id="SSF47781">
    <property type="entry name" value="RuvA domain 2-like"/>
    <property type="match status" value="1"/>
</dbReference>
<keyword evidence="1 6" id="KW-0963">Cytoplasm</keyword>
<dbReference type="Pfam" id="PF01330">
    <property type="entry name" value="RuvA_N"/>
    <property type="match status" value="1"/>
</dbReference>
<evidence type="ECO:0000313" key="9">
    <source>
        <dbReference type="Proteomes" id="UP000657592"/>
    </source>
</evidence>
<dbReference type="NCBIfam" id="TIGR00084">
    <property type="entry name" value="ruvA"/>
    <property type="match status" value="1"/>
</dbReference>
<keyword evidence="9" id="KW-1185">Reference proteome</keyword>
<keyword evidence="8" id="KW-0547">Nucleotide-binding</keyword>
<evidence type="ECO:0000313" key="8">
    <source>
        <dbReference type="EMBL" id="GGH35591.1"/>
    </source>
</evidence>
<name>A0A917ICW3_9MICO</name>
<dbReference type="GO" id="GO:0009378">
    <property type="term" value="F:four-way junction helicase activity"/>
    <property type="evidence" value="ECO:0007669"/>
    <property type="project" value="InterPro"/>
</dbReference>
<dbReference type="GO" id="GO:0006310">
    <property type="term" value="P:DNA recombination"/>
    <property type="evidence" value="ECO:0007669"/>
    <property type="project" value="UniProtKB-UniRule"/>
</dbReference>
<keyword evidence="4 6" id="KW-0233">DNA recombination</keyword>
<comment type="domain">
    <text evidence="6">Has three domains with a flexible linker between the domains II and III and assumes an 'L' shape. Domain III is highly mobile and contacts RuvB.</text>
</comment>
<comment type="subcellular location">
    <subcellularLocation>
        <location evidence="6">Cytoplasm</location>
    </subcellularLocation>
</comment>
<keyword evidence="8" id="KW-0067">ATP-binding</keyword>
<dbReference type="InterPro" id="IPR010994">
    <property type="entry name" value="RuvA_2-like"/>
</dbReference>
<reference evidence="8" key="1">
    <citation type="journal article" date="2014" name="Int. J. Syst. Evol. Microbiol.">
        <title>Complete genome sequence of Corynebacterium casei LMG S-19264T (=DSM 44701T), isolated from a smear-ripened cheese.</title>
        <authorList>
            <consortium name="US DOE Joint Genome Institute (JGI-PGF)"/>
            <person name="Walter F."/>
            <person name="Albersmeier A."/>
            <person name="Kalinowski J."/>
            <person name="Ruckert C."/>
        </authorList>
    </citation>
    <scope>NUCLEOTIDE SEQUENCE</scope>
    <source>
        <strain evidence="8">CGMCC 1.15794</strain>
    </source>
</reference>
<sequence length="210" mass="21059">MISSLRGTVLHVASSAGGADSVVVEVGGVGFSVAVPPDVARTARVGEELALHTTLIVREDALSLFGFASRDELEVFGTMLTVSGVGPKSALGVLSALTVDQIAAAVAEDDDKPFRRVSGIGPKTAKLIVVQLQGKLAPPAAAEPAAPLAADITARVVQAVAGLGWPERVAGDAVARAAEAASEADRASVQALLRLTLALLGPAGQGATRG</sequence>
<organism evidence="8 9">
    <name type="scientific">Microbacterium album</name>
    <dbReference type="NCBI Taxonomy" id="2053191"/>
    <lineage>
        <taxon>Bacteria</taxon>
        <taxon>Bacillati</taxon>
        <taxon>Actinomycetota</taxon>
        <taxon>Actinomycetes</taxon>
        <taxon>Micrococcales</taxon>
        <taxon>Microbacteriaceae</taxon>
        <taxon>Microbacterium</taxon>
    </lineage>
</organism>